<keyword evidence="7" id="KW-1185">Reference proteome</keyword>
<dbReference type="PANTHER" id="PTHR42693">
    <property type="entry name" value="ARYLSULFATASE FAMILY MEMBER"/>
    <property type="match status" value="1"/>
</dbReference>
<evidence type="ECO:0000256" key="2">
    <source>
        <dbReference type="ARBA" id="ARBA00008779"/>
    </source>
</evidence>
<dbReference type="PANTHER" id="PTHR42693:SF5">
    <property type="entry name" value="ARYLSULFATASE D"/>
    <property type="match status" value="1"/>
</dbReference>
<dbReference type="Bgee" id="ENSMNEG00000039356">
    <property type="expression patterns" value="Expressed in liver and 12 other cell types or tissues"/>
</dbReference>
<organism evidence="6 7">
    <name type="scientific">Macaca nemestrina</name>
    <name type="common">Pig-tailed macaque</name>
    <dbReference type="NCBI Taxonomy" id="9545"/>
    <lineage>
        <taxon>Eukaryota</taxon>
        <taxon>Metazoa</taxon>
        <taxon>Chordata</taxon>
        <taxon>Craniata</taxon>
        <taxon>Vertebrata</taxon>
        <taxon>Euteleostomi</taxon>
        <taxon>Mammalia</taxon>
        <taxon>Eutheria</taxon>
        <taxon>Euarchontoglires</taxon>
        <taxon>Primates</taxon>
        <taxon>Haplorrhini</taxon>
        <taxon>Catarrhini</taxon>
        <taxon>Cercopithecidae</taxon>
        <taxon>Cercopithecinae</taxon>
        <taxon>Macaca</taxon>
    </lineage>
</organism>
<dbReference type="AlphaFoldDB" id="A0A2K6D7P6"/>
<evidence type="ECO:0000313" key="6">
    <source>
        <dbReference type="Ensembl" id="ENSMNEP00000031931.1"/>
    </source>
</evidence>
<evidence type="ECO:0000256" key="3">
    <source>
        <dbReference type="ARBA" id="ARBA00022723"/>
    </source>
</evidence>
<evidence type="ECO:0000313" key="7">
    <source>
        <dbReference type="Proteomes" id="UP000233120"/>
    </source>
</evidence>
<dbReference type="GO" id="GO:0005788">
    <property type="term" value="C:endoplasmic reticulum lumen"/>
    <property type="evidence" value="ECO:0007669"/>
    <property type="project" value="UniProtKB-ARBA"/>
</dbReference>
<reference evidence="6" key="2">
    <citation type="submission" date="2025-09" db="UniProtKB">
        <authorList>
            <consortium name="Ensembl"/>
        </authorList>
    </citation>
    <scope>IDENTIFICATION</scope>
</reference>
<dbReference type="GO" id="GO:0004065">
    <property type="term" value="F:arylsulfatase activity"/>
    <property type="evidence" value="ECO:0007669"/>
    <property type="project" value="TreeGrafter"/>
</dbReference>
<dbReference type="InterPro" id="IPR017850">
    <property type="entry name" value="Alkaline_phosphatase_core_sf"/>
</dbReference>
<dbReference type="GO" id="GO:0046872">
    <property type="term" value="F:metal ion binding"/>
    <property type="evidence" value="ECO:0007669"/>
    <property type="project" value="UniProtKB-KW"/>
</dbReference>
<dbReference type="Pfam" id="PF14707">
    <property type="entry name" value="Sulfatase_C"/>
    <property type="match status" value="1"/>
</dbReference>
<name>A0A2K6D7P6_MACNE</name>
<sequence>MGGWEGGIRVPGIFRWPGVLPAGQVIGEPTSLMDVFPTVVQLAGGEVPQDRVIDGHSLVPLLQGAEARSAHEFLFHYCGQHLHAARWHQRDSGSVWKVHYTTPQFHPEGAGACYGRGVCPCSGEGVTHHRPPLLFDLSRDPSEARPLTPDSEPLYHAVIARVGAAVSEHRHTLSPVPQQFSTSNILWKPWLQPCCGHFPFCSCHEDGDGTPRMPGL</sequence>
<reference evidence="6" key="1">
    <citation type="submission" date="2025-08" db="UniProtKB">
        <authorList>
            <consortium name="Ensembl"/>
        </authorList>
    </citation>
    <scope>IDENTIFICATION</scope>
</reference>
<comment type="similarity">
    <text evidence="2">Belongs to the sulfatase family.</text>
</comment>
<dbReference type="FunFam" id="3.30.1120.10:FF:000001">
    <property type="entry name" value="Arylsulfatase E"/>
    <property type="match status" value="1"/>
</dbReference>
<gene>
    <name evidence="6" type="primary">ARSL</name>
</gene>
<dbReference type="Gene3D" id="3.40.720.10">
    <property type="entry name" value="Alkaline Phosphatase, subunit A"/>
    <property type="match status" value="1"/>
</dbReference>
<dbReference type="Gene3D" id="3.30.1120.10">
    <property type="match status" value="1"/>
</dbReference>
<accession>A0A2K6D7P6</accession>
<proteinExistence type="inferred from homology"/>
<evidence type="ECO:0000256" key="5">
    <source>
        <dbReference type="ARBA" id="ARBA00022837"/>
    </source>
</evidence>
<evidence type="ECO:0000256" key="4">
    <source>
        <dbReference type="ARBA" id="ARBA00022801"/>
    </source>
</evidence>
<keyword evidence="4" id="KW-0378">Hydrolase</keyword>
<keyword evidence="3" id="KW-0479">Metal-binding</keyword>
<comment type="cofactor">
    <cofactor evidence="1">
        <name>Ca(2+)</name>
        <dbReference type="ChEBI" id="CHEBI:29108"/>
    </cofactor>
</comment>
<dbReference type="GeneTree" id="ENSGT00940000163319"/>
<dbReference type="Proteomes" id="UP000233120">
    <property type="component" value="Unassembled WGS sequence"/>
</dbReference>
<dbReference type="SUPFAM" id="SSF53649">
    <property type="entry name" value="Alkaline phosphatase-like"/>
    <property type="match status" value="1"/>
</dbReference>
<protein>
    <submittedName>
        <fullName evidence="6">Arylsulfatase L</fullName>
    </submittedName>
</protein>
<keyword evidence="5" id="KW-0106">Calcium</keyword>
<dbReference type="Ensembl" id="ENSMNET00000056363.1">
    <property type="protein sequence ID" value="ENSMNEP00000031931.1"/>
    <property type="gene ID" value="ENSMNEG00000039356.1"/>
</dbReference>
<evidence type="ECO:0000256" key="1">
    <source>
        <dbReference type="ARBA" id="ARBA00001913"/>
    </source>
</evidence>
<dbReference type="InterPro" id="IPR050738">
    <property type="entry name" value="Sulfatase"/>
</dbReference>